<accession>A0ACB8RYC7</accession>
<gene>
    <name evidence="1" type="ORF">FA95DRAFT_949548</name>
</gene>
<evidence type="ECO:0000313" key="1">
    <source>
        <dbReference type="EMBL" id="KAI0049121.1"/>
    </source>
</evidence>
<evidence type="ECO:0000313" key="2">
    <source>
        <dbReference type="Proteomes" id="UP000814033"/>
    </source>
</evidence>
<reference evidence="1" key="2">
    <citation type="journal article" date="2022" name="New Phytol.">
        <title>Evolutionary transition to the ectomycorrhizal habit in the genomes of a hyperdiverse lineage of mushroom-forming fungi.</title>
        <authorList>
            <person name="Looney B."/>
            <person name="Miyauchi S."/>
            <person name="Morin E."/>
            <person name="Drula E."/>
            <person name="Courty P.E."/>
            <person name="Kohler A."/>
            <person name="Kuo A."/>
            <person name="LaButti K."/>
            <person name="Pangilinan J."/>
            <person name="Lipzen A."/>
            <person name="Riley R."/>
            <person name="Andreopoulos W."/>
            <person name="He G."/>
            <person name="Johnson J."/>
            <person name="Nolan M."/>
            <person name="Tritt A."/>
            <person name="Barry K.W."/>
            <person name="Grigoriev I.V."/>
            <person name="Nagy L.G."/>
            <person name="Hibbett D."/>
            <person name="Henrissat B."/>
            <person name="Matheny P.B."/>
            <person name="Labbe J."/>
            <person name="Martin F.M."/>
        </authorList>
    </citation>
    <scope>NUCLEOTIDE SEQUENCE</scope>
    <source>
        <strain evidence="1">FP105234-sp</strain>
    </source>
</reference>
<dbReference type="Proteomes" id="UP000814033">
    <property type="component" value="Unassembled WGS sequence"/>
</dbReference>
<organism evidence="1 2">
    <name type="scientific">Auriscalpium vulgare</name>
    <dbReference type="NCBI Taxonomy" id="40419"/>
    <lineage>
        <taxon>Eukaryota</taxon>
        <taxon>Fungi</taxon>
        <taxon>Dikarya</taxon>
        <taxon>Basidiomycota</taxon>
        <taxon>Agaricomycotina</taxon>
        <taxon>Agaricomycetes</taxon>
        <taxon>Russulales</taxon>
        <taxon>Auriscalpiaceae</taxon>
        <taxon>Auriscalpium</taxon>
    </lineage>
</organism>
<keyword evidence="2" id="KW-1185">Reference proteome</keyword>
<protein>
    <submittedName>
        <fullName evidence="1">Carbohydrate-binding module family 13 protein</fullName>
    </submittedName>
</protein>
<sequence length="178" mass="20026">MFKLPIMVRTGRPQGDDIIVSVTYINLDGQAEHPYPIMSLQSDQVYVLTNFKAGNIADLSGGDNRSIIGYDYHGGDNQKWQFQQVDGGEWTIRSVGTGKYLGVDGEPRDGAPVVAVDEPFKWDIWPDDKHTETFRIFVHDTKFNVDLSDHGNATPGTPVTLWSKWHGENQLWRLAPPQ</sequence>
<dbReference type="EMBL" id="MU275877">
    <property type="protein sequence ID" value="KAI0049121.1"/>
    <property type="molecule type" value="Genomic_DNA"/>
</dbReference>
<name>A0ACB8RYC7_9AGAM</name>
<comment type="caution">
    <text evidence="1">The sequence shown here is derived from an EMBL/GenBank/DDBJ whole genome shotgun (WGS) entry which is preliminary data.</text>
</comment>
<reference evidence="1" key="1">
    <citation type="submission" date="2021-02" db="EMBL/GenBank/DDBJ databases">
        <authorList>
            <consortium name="DOE Joint Genome Institute"/>
            <person name="Ahrendt S."/>
            <person name="Looney B.P."/>
            <person name="Miyauchi S."/>
            <person name="Morin E."/>
            <person name="Drula E."/>
            <person name="Courty P.E."/>
            <person name="Chicoki N."/>
            <person name="Fauchery L."/>
            <person name="Kohler A."/>
            <person name="Kuo A."/>
            <person name="Labutti K."/>
            <person name="Pangilinan J."/>
            <person name="Lipzen A."/>
            <person name="Riley R."/>
            <person name="Andreopoulos W."/>
            <person name="He G."/>
            <person name="Johnson J."/>
            <person name="Barry K.W."/>
            <person name="Grigoriev I.V."/>
            <person name="Nagy L."/>
            <person name="Hibbett D."/>
            <person name="Henrissat B."/>
            <person name="Matheny P.B."/>
            <person name="Labbe J."/>
            <person name="Martin F."/>
        </authorList>
    </citation>
    <scope>NUCLEOTIDE SEQUENCE</scope>
    <source>
        <strain evidence="1">FP105234-sp</strain>
    </source>
</reference>
<proteinExistence type="predicted"/>